<dbReference type="GO" id="GO:0016020">
    <property type="term" value="C:membrane"/>
    <property type="evidence" value="ECO:0007669"/>
    <property type="project" value="TreeGrafter"/>
</dbReference>
<accession>A0A8H6YQX8</accession>
<evidence type="ECO:0000313" key="2">
    <source>
        <dbReference type="EMBL" id="KAF7363232.1"/>
    </source>
</evidence>
<organism evidence="2 3">
    <name type="scientific">Mycena venus</name>
    <dbReference type="NCBI Taxonomy" id="2733690"/>
    <lineage>
        <taxon>Eukaryota</taxon>
        <taxon>Fungi</taxon>
        <taxon>Dikarya</taxon>
        <taxon>Basidiomycota</taxon>
        <taxon>Agaricomycotina</taxon>
        <taxon>Agaricomycetes</taxon>
        <taxon>Agaricomycetidae</taxon>
        <taxon>Agaricales</taxon>
        <taxon>Marasmiineae</taxon>
        <taxon>Mycenaceae</taxon>
        <taxon>Mycena</taxon>
    </lineage>
</organism>
<dbReference type="InterPro" id="IPR012171">
    <property type="entry name" value="Fatty_acid_desaturase"/>
</dbReference>
<sequence>MSTTLTLLESFKTTSLPKDVLSPADRQTVFAQIRHFRQKLPREILEKHEKPLSWLSMRQLIMDWGVAFASWQLHLHISNVFTFVLALFCMAYSQRGISNLTHDCSHFNLFSSKRWNYFVGDFLMCPSLMATMRSQREAHVAHHNYLGSEQDPDHGLGNKTSLKHYRNKNFTHKSIWALFLYDVLDAKLFLQHAAGSLNDHALHIVVWWAAFALLLGPLERPIIGIPLPIAWRFCAMWHLSRCTIMYGVYIFREILDHSGLPSDTILSFTRTSPYGTALQKFLQPHDDNYHLLHHLLPKVPMGHLHSLHSYLVKHVPEYERANRYEVYFGGEHGLLTQELHREMVL</sequence>
<dbReference type="Pfam" id="PF00487">
    <property type="entry name" value="FA_desaturase"/>
    <property type="match status" value="1"/>
</dbReference>
<dbReference type="EMBL" id="JACAZI010000004">
    <property type="protein sequence ID" value="KAF7363232.1"/>
    <property type="molecule type" value="Genomic_DNA"/>
</dbReference>
<feature type="domain" description="Fatty acid desaturase" evidence="1">
    <location>
        <begin position="82"/>
        <end position="319"/>
    </location>
</feature>
<keyword evidence="3" id="KW-1185">Reference proteome</keyword>
<dbReference type="GO" id="GO:0016717">
    <property type="term" value="F:oxidoreductase activity, acting on paired donors, with oxidation of a pair of donors resulting in the reduction of molecular oxygen to two molecules of water"/>
    <property type="evidence" value="ECO:0007669"/>
    <property type="project" value="TreeGrafter"/>
</dbReference>
<dbReference type="PANTHER" id="PTHR19353:SF19">
    <property type="entry name" value="DELTA(5) FATTY ACID DESATURASE C-RELATED"/>
    <property type="match status" value="1"/>
</dbReference>
<gene>
    <name evidence="2" type="ORF">MVEN_00676100</name>
</gene>
<dbReference type="InterPro" id="IPR005804">
    <property type="entry name" value="FA_desaturase_dom"/>
</dbReference>
<name>A0A8H6YQX8_9AGAR</name>
<dbReference type="GO" id="GO:0008610">
    <property type="term" value="P:lipid biosynthetic process"/>
    <property type="evidence" value="ECO:0007669"/>
    <property type="project" value="UniProtKB-ARBA"/>
</dbReference>
<dbReference type="Proteomes" id="UP000620124">
    <property type="component" value="Unassembled WGS sequence"/>
</dbReference>
<comment type="caution">
    <text evidence="2">The sequence shown here is derived from an EMBL/GenBank/DDBJ whole genome shotgun (WGS) entry which is preliminary data.</text>
</comment>
<evidence type="ECO:0000259" key="1">
    <source>
        <dbReference type="Pfam" id="PF00487"/>
    </source>
</evidence>
<protein>
    <recommendedName>
        <fullName evidence="1">Fatty acid desaturase domain-containing protein</fullName>
    </recommendedName>
</protein>
<dbReference type="PANTHER" id="PTHR19353">
    <property type="entry name" value="FATTY ACID DESATURASE 2"/>
    <property type="match status" value="1"/>
</dbReference>
<proteinExistence type="predicted"/>
<evidence type="ECO:0000313" key="3">
    <source>
        <dbReference type="Proteomes" id="UP000620124"/>
    </source>
</evidence>
<reference evidence="2" key="1">
    <citation type="submission" date="2020-05" db="EMBL/GenBank/DDBJ databases">
        <title>Mycena genomes resolve the evolution of fungal bioluminescence.</title>
        <authorList>
            <person name="Tsai I.J."/>
        </authorList>
    </citation>
    <scope>NUCLEOTIDE SEQUENCE</scope>
    <source>
        <strain evidence="2">CCC161011</strain>
    </source>
</reference>
<dbReference type="AlphaFoldDB" id="A0A8H6YQX8"/>
<dbReference type="OrthoDB" id="10036481at2759"/>